<keyword evidence="6 9" id="KW-1133">Transmembrane helix</keyword>
<evidence type="ECO:0000256" key="5">
    <source>
        <dbReference type="ARBA" id="ARBA00022970"/>
    </source>
</evidence>
<accession>E6K1Z9</accession>
<keyword evidence="7 9" id="KW-0472">Membrane</keyword>
<gene>
    <name evidence="11" type="ORF">HMPREF0620_1472</name>
</gene>
<keyword evidence="3" id="KW-0813">Transport</keyword>
<dbReference type="Gene3D" id="1.20.1740.10">
    <property type="entry name" value="Amino acid/polyamine transporter I"/>
    <property type="match status" value="1"/>
</dbReference>
<dbReference type="PANTHER" id="PTHR43495">
    <property type="entry name" value="GABA PERMEASE"/>
    <property type="match status" value="1"/>
</dbReference>
<organism evidence="11 12">
    <name type="scientific">Parascardovia denticolens DSM 10105 = JCM 12538</name>
    <dbReference type="NCBI Taxonomy" id="864564"/>
    <lineage>
        <taxon>Bacteria</taxon>
        <taxon>Bacillati</taxon>
        <taxon>Actinomycetota</taxon>
        <taxon>Actinomycetes</taxon>
        <taxon>Bifidobacteriales</taxon>
        <taxon>Bifidobacteriaceae</taxon>
        <taxon>Parascardovia</taxon>
    </lineage>
</organism>
<evidence type="ECO:0000256" key="1">
    <source>
        <dbReference type="ARBA" id="ARBA00004141"/>
    </source>
</evidence>
<feature type="domain" description="Amino acid permease/ SLC12A" evidence="10">
    <location>
        <begin position="32"/>
        <end position="354"/>
    </location>
</feature>
<feature type="transmembrane region" description="Helical" evidence="9">
    <location>
        <begin position="317"/>
        <end position="337"/>
    </location>
</feature>
<evidence type="ECO:0000256" key="3">
    <source>
        <dbReference type="ARBA" id="ARBA00022448"/>
    </source>
</evidence>
<dbReference type="HOGENOM" id="CLU_007946_2_0_11"/>
<keyword evidence="12" id="KW-1185">Reference proteome</keyword>
<name>E6K1Z9_PARDN</name>
<evidence type="ECO:0000256" key="9">
    <source>
        <dbReference type="SAM" id="Phobius"/>
    </source>
</evidence>
<comment type="caution">
    <text evidence="11">The sequence shown here is derived from an EMBL/GenBank/DDBJ whole genome shotgun (WGS) entry which is preliminary data.</text>
</comment>
<feature type="transmembrane region" description="Helical" evidence="9">
    <location>
        <begin position="272"/>
        <end position="292"/>
    </location>
</feature>
<feature type="transmembrane region" description="Helical" evidence="9">
    <location>
        <begin position="33"/>
        <end position="54"/>
    </location>
</feature>
<dbReference type="GO" id="GO:0055085">
    <property type="term" value="P:transmembrane transport"/>
    <property type="evidence" value="ECO:0007669"/>
    <property type="project" value="InterPro"/>
</dbReference>
<dbReference type="AlphaFoldDB" id="E6K1Z9"/>
<evidence type="ECO:0000259" key="10">
    <source>
        <dbReference type="Pfam" id="PF00324"/>
    </source>
</evidence>
<feature type="transmembrane region" description="Helical" evidence="9">
    <location>
        <begin position="100"/>
        <end position="122"/>
    </location>
</feature>
<sequence>MDGMNEDDSTEDPADERSIQTDSLQRHMTVRHLTMISIGGVIGTGLFLSSGYTIKEAGPFGAVLAYAVGSILIYCIMLCLGQLSVAMPYAGSFHLYAKKFIGPGTAFTVAVLYWLNWIMALASEFTAAGIIMRHWFPRSPTALWSALFIGLVLGLNILSVRIYGEAEFWFASVKVVTIVIFILVGLAAIVGVLPLHAGGVGAGEAGGSTGVGHATGLINFTKDGLFLTGIAPVFSTLLTVIFAFSGTEVVGVAAGETKDPGKAIPRAIHSTVFRLTVFFIGSIAVMAALIPWKRVGVGTSPFVLVFESIGLPFAGDVMNFVVLTALISPANSGLYVCSRMVWSLAREGTLPRWPRPTSTECRSGPCSSASPAACWPSCPAFTPPPPSIWPSSPSPAWPPSSCGSPSPCAKSSSAGV</sequence>
<evidence type="ECO:0000256" key="4">
    <source>
        <dbReference type="ARBA" id="ARBA00022692"/>
    </source>
</evidence>
<feature type="region of interest" description="Disordered" evidence="8">
    <location>
        <begin position="1"/>
        <end position="21"/>
    </location>
</feature>
<keyword evidence="4 9" id="KW-0812">Transmembrane</keyword>
<evidence type="ECO:0000256" key="2">
    <source>
        <dbReference type="ARBA" id="ARBA00008583"/>
    </source>
</evidence>
<dbReference type="Pfam" id="PF00324">
    <property type="entry name" value="AA_permease"/>
    <property type="match status" value="1"/>
</dbReference>
<dbReference type="KEGG" id="pdo:PSDT_0205"/>
<dbReference type="PIRSF" id="PIRSF006060">
    <property type="entry name" value="AA_transporter"/>
    <property type="match status" value="1"/>
</dbReference>
<evidence type="ECO:0000313" key="12">
    <source>
        <dbReference type="Proteomes" id="UP000004946"/>
    </source>
</evidence>
<feature type="transmembrane region" description="Helical" evidence="9">
    <location>
        <begin position="142"/>
        <end position="163"/>
    </location>
</feature>
<dbReference type="Proteomes" id="UP000004946">
    <property type="component" value="Chromosome"/>
</dbReference>
<evidence type="ECO:0000256" key="8">
    <source>
        <dbReference type="SAM" id="MobiDB-lite"/>
    </source>
</evidence>
<dbReference type="GO" id="GO:0016020">
    <property type="term" value="C:membrane"/>
    <property type="evidence" value="ECO:0007669"/>
    <property type="project" value="UniProtKB-SubCell"/>
</dbReference>
<reference evidence="11 12" key="1">
    <citation type="submission" date="2010-12" db="EMBL/GenBank/DDBJ databases">
        <authorList>
            <person name="Muzny D."/>
            <person name="Qin X."/>
            <person name="Buhay C."/>
            <person name="Dugan-Rocha S."/>
            <person name="Ding Y."/>
            <person name="Chen G."/>
            <person name="Hawes A."/>
            <person name="Holder M."/>
            <person name="Jhangiani S."/>
            <person name="Johnson A."/>
            <person name="Khan Z."/>
            <person name="Li Z."/>
            <person name="Liu W."/>
            <person name="Liu X."/>
            <person name="Perez L."/>
            <person name="Shen H."/>
            <person name="Wang Q."/>
            <person name="Watt J."/>
            <person name="Xi L."/>
            <person name="Xin Y."/>
            <person name="Zhou J."/>
            <person name="Deng J."/>
            <person name="Jiang H."/>
            <person name="Liu Y."/>
            <person name="Qu J."/>
            <person name="Song X.-Z."/>
            <person name="Zhang L."/>
            <person name="Villasana D."/>
            <person name="Johnson A."/>
            <person name="Liu J."/>
            <person name="Liyanage D."/>
            <person name="Lorensuhewa L."/>
            <person name="Robinson T."/>
            <person name="Song A."/>
            <person name="Song B.-B."/>
            <person name="Dinh H."/>
            <person name="Thornton R."/>
            <person name="Coyle M."/>
            <person name="Francisco L."/>
            <person name="Jackson L."/>
            <person name="Javaid M."/>
            <person name="Korchina V."/>
            <person name="Kovar C."/>
            <person name="Mata R."/>
            <person name="Mathew T."/>
            <person name="Ngo R."/>
            <person name="Nguyen L."/>
            <person name="Nguyen N."/>
            <person name="Okwuonu G."/>
            <person name="Ongeri F."/>
            <person name="Pham C."/>
            <person name="Simmons D."/>
            <person name="Wilczek-Boney K."/>
            <person name="Hale W."/>
            <person name="Jakkamsetti A."/>
            <person name="Pham P."/>
            <person name="Ruth R."/>
            <person name="San Lucas F."/>
            <person name="Warren J."/>
            <person name="Zhang J."/>
            <person name="Zhao Z."/>
            <person name="Zhou C."/>
            <person name="Zhu D."/>
            <person name="Lee S."/>
            <person name="Bess C."/>
            <person name="Blankenburg K."/>
            <person name="Forbes L."/>
            <person name="Fu Q."/>
            <person name="Gubbala S."/>
            <person name="Hirani K."/>
            <person name="Jayaseelan J.C."/>
            <person name="Lara F."/>
            <person name="Munidasa M."/>
            <person name="Palculict T."/>
            <person name="Patil S."/>
            <person name="Pu L.-L."/>
            <person name="Saada N."/>
            <person name="Tang L."/>
            <person name="Weissenberger G."/>
            <person name="Zhu Y."/>
            <person name="Hemphill L."/>
            <person name="Shang Y."/>
            <person name="Youmans B."/>
            <person name="Ayvaz T."/>
            <person name="Ross M."/>
            <person name="Santibanez J."/>
            <person name="Aqrawi P."/>
            <person name="Gross S."/>
            <person name="Joshi V."/>
            <person name="Fowler G."/>
            <person name="Nazareth L."/>
            <person name="Reid J."/>
            <person name="Worley K."/>
            <person name="Petrosino J."/>
            <person name="Highlander S."/>
            <person name="Gibbs R."/>
        </authorList>
    </citation>
    <scope>NUCLEOTIDE SEQUENCE [LARGE SCALE GENOMIC DNA]</scope>
    <source>
        <strain evidence="11 12">DSM 10105</strain>
    </source>
</reference>
<keyword evidence="5" id="KW-0029">Amino-acid transport</keyword>
<feature type="compositionally biased region" description="Pro residues" evidence="8">
    <location>
        <begin position="388"/>
        <end position="398"/>
    </location>
</feature>
<dbReference type="FunFam" id="1.20.1740.10:FF:000001">
    <property type="entry name" value="Amino acid permease"/>
    <property type="match status" value="1"/>
</dbReference>
<evidence type="ECO:0000256" key="6">
    <source>
        <dbReference type="ARBA" id="ARBA00022989"/>
    </source>
</evidence>
<feature type="transmembrane region" description="Helical" evidence="9">
    <location>
        <begin position="225"/>
        <end position="251"/>
    </location>
</feature>
<feature type="transmembrane region" description="Helical" evidence="9">
    <location>
        <begin position="175"/>
        <end position="197"/>
    </location>
</feature>
<dbReference type="InterPro" id="IPR004841">
    <property type="entry name" value="AA-permease/SLC12A_dom"/>
</dbReference>
<proteinExistence type="inferred from homology"/>
<evidence type="ECO:0000256" key="7">
    <source>
        <dbReference type="ARBA" id="ARBA00023136"/>
    </source>
</evidence>
<feature type="compositionally biased region" description="Low complexity" evidence="8">
    <location>
        <begin position="399"/>
        <end position="416"/>
    </location>
</feature>
<comment type="similarity">
    <text evidence="2">Belongs to the amino acid-polyamine-organocation (APC) superfamily. Amino acid transporter (AAT) (TC 2.A.3.1) family.</text>
</comment>
<feature type="transmembrane region" description="Helical" evidence="9">
    <location>
        <begin position="60"/>
        <end position="80"/>
    </location>
</feature>
<dbReference type="PANTHER" id="PTHR43495:SF5">
    <property type="entry name" value="GAMMA-AMINOBUTYRIC ACID PERMEASE"/>
    <property type="match status" value="1"/>
</dbReference>
<feature type="compositionally biased region" description="Acidic residues" evidence="8">
    <location>
        <begin position="1"/>
        <end position="14"/>
    </location>
</feature>
<evidence type="ECO:0000313" key="11">
    <source>
        <dbReference type="EMBL" id="EFT82787.1"/>
    </source>
</evidence>
<dbReference type="EMBL" id="AEON01000002">
    <property type="protein sequence ID" value="EFT82787.1"/>
    <property type="molecule type" value="Genomic_DNA"/>
</dbReference>
<comment type="subcellular location">
    <subcellularLocation>
        <location evidence="1">Membrane</location>
        <topology evidence="1">Multi-pass membrane protein</topology>
    </subcellularLocation>
</comment>
<dbReference type="GO" id="GO:0006865">
    <property type="term" value="P:amino acid transport"/>
    <property type="evidence" value="ECO:0007669"/>
    <property type="project" value="UniProtKB-KW"/>
</dbReference>
<feature type="region of interest" description="Disordered" evidence="8">
    <location>
        <begin position="388"/>
        <end position="416"/>
    </location>
</feature>
<protein>
    <submittedName>
        <fullName evidence="11">Amino acid permease</fullName>
    </submittedName>
</protein>
<dbReference type="PATRIC" id="fig|864564.6.peg.230"/>
<dbReference type="eggNOG" id="COG0833">
    <property type="taxonomic scope" value="Bacteria"/>
</dbReference>